<sequence length="173" mass="18805">MAWASAAPVAIDTERSVIGFEIRTRYGQRLSGRFPVFSGQLLNLPDGRQQVVLDIDARHAQMDGPSRYTRWLLGEDFFDVAHHPQIVFRSQPHAAGLSRQGGSVAGELTLRGHTGAIQMHVDSAECGAPGYDCPVSGRGTVSRTAYGMDGWQLVVGDRVTFLLQIRLDGADPS</sequence>
<dbReference type="STRING" id="336566.ABB30_11230"/>
<dbReference type="PATRIC" id="fig|336566.3.peg.1667"/>
<dbReference type="Gene3D" id="2.40.128.110">
    <property type="entry name" value="Lipid/polyisoprenoid-binding, YceI-like"/>
    <property type="match status" value="1"/>
</dbReference>
<dbReference type="EMBL" id="LDJM01000027">
    <property type="protein sequence ID" value="KRG75823.1"/>
    <property type="molecule type" value="Genomic_DNA"/>
</dbReference>
<dbReference type="SUPFAM" id="SSF101874">
    <property type="entry name" value="YceI-like"/>
    <property type="match status" value="1"/>
</dbReference>
<dbReference type="Proteomes" id="UP000050956">
    <property type="component" value="Unassembled WGS sequence"/>
</dbReference>
<keyword evidence="3" id="KW-1185">Reference proteome</keyword>
<gene>
    <name evidence="2" type="ORF">ABB30_11230</name>
</gene>
<evidence type="ECO:0000313" key="2">
    <source>
        <dbReference type="EMBL" id="KRG75823.1"/>
    </source>
</evidence>
<evidence type="ECO:0000313" key="3">
    <source>
        <dbReference type="Proteomes" id="UP000050956"/>
    </source>
</evidence>
<dbReference type="InterPro" id="IPR036761">
    <property type="entry name" value="TTHA0802/YceI-like_sf"/>
</dbReference>
<evidence type="ECO:0000259" key="1">
    <source>
        <dbReference type="SMART" id="SM00867"/>
    </source>
</evidence>
<dbReference type="SMART" id="SM00867">
    <property type="entry name" value="YceI"/>
    <property type="match status" value="1"/>
</dbReference>
<feature type="domain" description="Lipid/polyisoprenoid-binding YceI-like" evidence="1">
    <location>
        <begin position="8"/>
        <end position="168"/>
    </location>
</feature>
<dbReference type="InterPro" id="IPR007372">
    <property type="entry name" value="Lipid/polyisoprenoid-bd_YceI"/>
</dbReference>
<comment type="caution">
    <text evidence="2">The sequence shown here is derived from an EMBL/GenBank/DDBJ whole genome shotgun (WGS) entry which is preliminary data.</text>
</comment>
<name>A0A0R0D1B4_9GAMM</name>
<dbReference type="PANTHER" id="PTHR34406:SF1">
    <property type="entry name" value="PROTEIN YCEI"/>
    <property type="match status" value="1"/>
</dbReference>
<proteinExistence type="predicted"/>
<accession>A0A0R0D1B4</accession>
<dbReference type="PANTHER" id="PTHR34406">
    <property type="entry name" value="PROTEIN YCEI"/>
    <property type="match status" value="1"/>
</dbReference>
<dbReference type="Pfam" id="PF04264">
    <property type="entry name" value="YceI"/>
    <property type="match status" value="1"/>
</dbReference>
<reference evidence="2 3" key="1">
    <citation type="submission" date="2015-05" db="EMBL/GenBank/DDBJ databases">
        <title>Genome sequencing and analysis of members of genus Stenotrophomonas.</title>
        <authorList>
            <person name="Patil P.P."/>
            <person name="Midha S."/>
            <person name="Patil P.B."/>
        </authorList>
    </citation>
    <scope>NUCLEOTIDE SEQUENCE [LARGE SCALE GENOMIC DNA]</scope>
    <source>
        <strain evidence="2 3">DSM 24757</strain>
    </source>
</reference>
<protein>
    <recommendedName>
        <fullName evidence="1">Lipid/polyisoprenoid-binding YceI-like domain-containing protein</fullName>
    </recommendedName>
</protein>
<dbReference type="AlphaFoldDB" id="A0A0R0D1B4"/>
<organism evidence="2 3">
    <name type="scientific">Stenotrophomonas ginsengisoli</name>
    <dbReference type="NCBI Taxonomy" id="336566"/>
    <lineage>
        <taxon>Bacteria</taxon>
        <taxon>Pseudomonadati</taxon>
        <taxon>Pseudomonadota</taxon>
        <taxon>Gammaproteobacteria</taxon>
        <taxon>Lysobacterales</taxon>
        <taxon>Lysobacteraceae</taxon>
        <taxon>Stenotrophomonas</taxon>
    </lineage>
</organism>